<sequence length="64" mass="7142">MLKNLVLEHFGGTVKTAIALGVSHSAVCQWSIIVPEKQALKIERLTKGFLKYNPELYSNNNKTV</sequence>
<dbReference type="EMBL" id="LXEV01000027">
    <property type="protein sequence ID" value="OAT46119.1"/>
    <property type="molecule type" value="Genomic_DNA"/>
</dbReference>
<dbReference type="Proteomes" id="UP000078250">
    <property type="component" value="Unassembled WGS sequence"/>
</dbReference>
<name>A0AAJ3HRI0_PROHU</name>
<organism evidence="1 2">
    <name type="scientific">Proteus hauseri ATCC 700826</name>
    <dbReference type="NCBI Taxonomy" id="1354271"/>
    <lineage>
        <taxon>Bacteria</taxon>
        <taxon>Pseudomonadati</taxon>
        <taxon>Pseudomonadota</taxon>
        <taxon>Gammaproteobacteria</taxon>
        <taxon>Enterobacterales</taxon>
        <taxon>Morganellaceae</taxon>
        <taxon>Proteus</taxon>
    </lineage>
</organism>
<gene>
    <name evidence="1" type="ORF">M997_2374</name>
</gene>
<dbReference type="GO" id="GO:0003677">
    <property type="term" value="F:DNA binding"/>
    <property type="evidence" value="ECO:0007669"/>
    <property type="project" value="InterPro"/>
</dbReference>
<keyword evidence="2" id="KW-1185">Reference proteome</keyword>
<dbReference type="RefSeq" id="WP_064720329.1">
    <property type="nucleotide sequence ID" value="NZ_LXEV01000027.1"/>
</dbReference>
<evidence type="ECO:0000313" key="1">
    <source>
        <dbReference type="EMBL" id="OAT46119.1"/>
    </source>
</evidence>
<proteinExistence type="predicted"/>
<dbReference type="SUPFAM" id="SSF47413">
    <property type="entry name" value="lambda repressor-like DNA-binding domains"/>
    <property type="match status" value="1"/>
</dbReference>
<protein>
    <recommendedName>
        <fullName evidence="3">DNA-binding transcriptional regulator DicC</fullName>
    </recommendedName>
</protein>
<dbReference type="AlphaFoldDB" id="A0AAJ3HRI0"/>
<dbReference type="Pfam" id="PF14549">
    <property type="entry name" value="P22_Cro"/>
    <property type="match status" value="1"/>
</dbReference>
<evidence type="ECO:0008006" key="3">
    <source>
        <dbReference type="Google" id="ProtNLM"/>
    </source>
</evidence>
<comment type="caution">
    <text evidence="1">The sequence shown here is derived from an EMBL/GenBank/DDBJ whole genome shotgun (WGS) entry which is preliminary data.</text>
</comment>
<evidence type="ECO:0000313" key="2">
    <source>
        <dbReference type="Proteomes" id="UP000078250"/>
    </source>
</evidence>
<reference evidence="1 2" key="1">
    <citation type="submission" date="2016-04" db="EMBL/GenBank/DDBJ databases">
        <title>ATOL: Assembling a taxonomically balanced genome-scale reconstruction of the evolutionary history of the Enterobacteriaceae.</title>
        <authorList>
            <person name="Plunkett G.III."/>
            <person name="Neeno-Eckwall E.C."/>
            <person name="Glasner J.D."/>
            <person name="Perna N.T."/>
        </authorList>
    </citation>
    <scope>NUCLEOTIDE SEQUENCE [LARGE SCALE GENOMIC DNA]</scope>
    <source>
        <strain evidence="1 2">ATCC 700826</strain>
    </source>
</reference>
<dbReference type="InterPro" id="IPR010982">
    <property type="entry name" value="Lambda_DNA-bd_dom_sf"/>
</dbReference>
<accession>A0AAJ3HRI0</accession>
<dbReference type="Gene3D" id="1.10.260.40">
    <property type="entry name" value="lambda repressor-like DNA-binding domains"/>
    <property type="match status" value="1"/>
</dbReference>